<organism evidence="3">
    <name type="scientific">marine metagenome</name>
    <dbReference type="NCBI Taxonomy" id="408172"/>
    <lineage>
        <taxon>unclassified sequences</taxon>
        <taxon>metagenomes</taxon>
        <taxon>ecological metagenomes</taxon>
    </lineage>
</organism>
<evidence type="ECO:0000259" key="2">
    <source>
        <dbReference type="Pfam" id="PF01321"/>
    </source>
</evidence>
<dbReference type="AlphaFoldDB" id="A0A382BXC6"/>
<dbReference type="InterPro" id="IPR000994">
    <property type="entry name" value="Pept_M24"/>
</dbReference>
<dbReference type="InterPro" id="IPR050659">
    <property type="entry name" value="Peptidase_M24B"/>
</dbReference>
<evidence type="ECO:0000313" key="3">
    <source>
        <dbReference type="EMBL" id="SVB18465.1"/>
    </source>
</evidence>
<dbReference type="SUPFAM" id="SSF53092">
    <property type="entry name" value="Creatinase/prolidase N-terminal domain"/>
    <property type="match status" value="1"/>
</dbReference>
<proteinExistence type="predicted"/>
<dbReference type="Pfam" id="PF00557">
    <property type="entry name" value="Peptidase_M24"/>
    <property type="match status" value="1"/>
</dbReference>
<dbReference type="Gene3D" id="3.40.350.10">
    <property type="entry name" value="Creatinase/prolidase N-terminal domain"/>
    <property type="match status" value="1"/>
</dbReference>
<accession>A0A382BXC6</accession>
<feature type="domain" description="Peptidase M24" evidence="1">
    <location>
        <begin position="159"/>
        <end position="367"/>
    </location>
</feature>
<dbReference type="SUPFAM" id="SSF55920">
    <property type="entry name" value="Creatinase/aminopeptidase"/>
    <property type="match status" value="1"/>
</dbReference>
<dbReference type="Gene3D" id="3.90.230.10">
    <property type="entry name" value="Creatinase/methionine aminopeptidase superfamily"/>
    <property type="match status" value="1"/>
</dbReference>
<name>A0A382BXC6_9ZZZZ</name>
<dbReference type="CDD" id="cd01066">
    <property type="entry name" value="APP_MetAP"/>
    <property type="match status" value="1"/>
</dbReference>
<dbReference type="Pfam" id="PF01321">
    <property type="entry name" value="Creatinase_N"/>
    <property type="match status" value="1"/>
</dbReference>
<dbReference type="InterPro" id="IPR036005">
    <property type="entry name" value="Creatinase/aminopeptidase-like"/>
</dbReference>
<dbReference type="InterPro" id="IPR000587">
    <property type="entry name" value="Creatinase_N"/>
</dbReference>
<gene>
    <name evidence="3" type="ORF">METZ01_LOCUS171319</name>
</gene>
<dbReference type="InterPro" id="IPR029149">
    <property type="entry name" value="Creatin/AminoP/Spt16_N"/>
</dbReference>
<feature type="domain" description="Creatinase N-terminal" evidence="2">
    <location>
        <begin position="15"/>
        <end position="151"/>
    </location>
</feature>
<sequence>MSEHNVFPTEELNQRLSNVRSQMVEANVDGVVITIPENIYYLTELDHWGFFACHLLVVPREGAMILVCRAMERITIENQVKNARFFGHADHEDPADYIVSALSELGLLNSRIGMEKSSLFLTARLAESIQAKTPKVEWHDTSNLVSALRMVKSPLEMEYVRKAAKAADAGMLAAINATRDGASDYEVSAECSRAMILAGSEYPGFGPFVRPTSRLGEEHTTWRGEVFRNGEAVFLEIAAAYRKYQAPMGRLVYVGNAPDGAEKSAQLAIDGMKAINSAIKSGAKAGDAYAAWREVARKGGLEDYERHHCGYLVSIGFPPSWTGGSMVTALAPNSKLELKVGMTFHTHSWFTNTECVDYFISNTSLLTEDGCEVLTSETPETLIVR</sequence>
<dbReference type="PANTHER" id="PTHR46112:SF2">
    <property type="entry name" value="XAA-PRO AMINOPEPTIDASE P-RELATED"/>
    <property type="match status" value="1"/>
</dbReference>
<reference evidence="3" key="1">
    <citation type="submission" date="2018-05" db="EMBL/GenBank/DDBJ databases">
        <authorList>
            <person name="Lanie J.A."/>
            <person name="Ng W.-L."/>
            <person name="Kazmierczak K.M."/>
            <person name="Andrzejewski T.M."/>
            <person name="Davidsen T.M."/>
            <person name="Wayne K.J."/>
            <person name="Tettelin H."/>
            <person name="Glass J.I."/>
            <person name="Rusch D."/>
            <person name="Podicherti R."/>
            <person name="Tsui H.-C.T."/>
            <person name="Winkler M.E."/>
        </authorList>
    </citation>
    <scope>NUCLEOTIDE SEQUENCE</scope>
</reference>
<evidence type="ECO:0000259" key="1">
    <source>
        <dbReference type="Pfam" id="PF00557"/>
    </source>
</evidence>
<protein>
    <recommendedName>
        <fullName evidence="4">Peptidase M24 domain-containing protein</fullName>
    </recommendedName>
</protein>
<dbReference type="PANTHER" id="PTHR46112">
    <property type="entry name" value="AMINOPEPTIDASE"/>
    <property type="match status" value="1"/>
</dbReference>
<dbReference type="EMBL" id="UINC01031819">
    <property type="protein sequence ID" value="SVB18465.1"/>
    <property type="molecule type" value="Genomic_DNA"/>
</dbReference>
<evidence type="ECO:0008006" key="4">
    <source>
        <dbReference type="Google" id="ProtNLM"/>
    </source>
</evidence>